<comment type="caution">
    <text evidence="2">The sequence shown here is derived from an EMBL/GenBank/DDBJ whole genome shotgun (WGS) entry which is preliminary data.</text>
</comment>
<organism evidence="2 3">
    <name type="scientific">Paenibacillus popilliae ATCC 14706</name>
    <dbReference type="NCBI Taxonomy" id="1212764"/>
    <lineage>
        <taxon>Bacteria</taxon>
        <taxon>Bacillati</taxon>
        <taxon>Bacillota</taxon>
        <taxon>Bacilli</taxon>
        <taxon>Bacillales</taxon>
        <taxon>Paenibacillaceae</taxon>
        <taxon>Paenibacillus</taxon>
    </lineage>
</organism>
<keyword evidence="2" id="KW-0808">Transferase</keyword>
<dbReference type="PROSITE" id="PS51186">
    <property type="entry name" value="GNAT"/>
    <property type="match status" value="1"/>
</dbReference>
<dbReference type="AlphaFoldDB" id="M9LZZ9"/>
<feature type="domain" description="N-acetyltransferase" evidence="1">
    <location>
        <begin position="61"/>
        <end position="201"/>
    </location>
</feature>
<dbReference type="CDD" id="cd04301">
    <property type="entry name" value="NAT_SF"/>
    <property type="match status" value="1"/>
</dbReference>
<dbReference type="RefSeq" id="WP_006285385.1">
    <property type="nucleotide sequence ID" value="NZ_BALG01000064.1"/>
</dbReference>
<dbReference type="InterPro" id="IPR016181">
    <property type="entry name" value="Acyl_CoA_acyltransferase"/>
</dbReference>
<dbReference type="GO" id="GO:0016747">
    <property type="term" value="F:acyltransferase activity, transferring groups other than amino-acyl groups"/>
    <property type="evidence" value="ECO:0007669"/>
    <property type="project" value="InterPro"/>
</dbReference>
<accession>M9LZZ9</accession>
<reference evidence="2 3" key="1">
    <citation type="submission" date="2012-10" db="EMBL/GenBank/DDBJ databases">
        <title>Draft Genome Sequence of Paenibacillus popilliae ATCC 14706T.</title>
        <authorList>
            <person name="Iiyama K."/>
            <person name="Mori K."/>
            <person name="Mon H."/>
            <person name="Chieda Y."/>
            <person name="Lee J.M."/>
            <person name="Kusakabe T."/>
            <person name="Tashiro K."/>
            <person name="Asano S."/>
            <person name="Yasunaga-Aoki C."/>
            <person name="Shimizu S."/>
        </authorList>
    </citation>
    <scope>NUCLEOTIDE SEQUENCE [LARGE SCALE GENOMIC DNA]</scope>
    <source>
        <strain evidence="2 3">ATCC 14706</strain>
    </source>
</reference>
<evidence type="ECO:0000313" key="3">
    <source>
        <dbReference type="Proteomes" id="UP000029453"/>
    </source>
</evidence>
<evidence type="ECO:0000259" key="1">
    <source>
        <dbReference type="PROSITE" id="PS51186"/>
    </source>
</evidence>
<dbReference type="InterPro" id="IPR052523">
    <property type="entry name" value="Trichothecene_AcTrans"/>
</dbReference>
<dbReference type="Gene3D" id="3.40.630.30">
    <property type="match status" value="1"/>
</dbReference>
<protein>
    <submittedName>
        <fullName evidence="2">Histone acetyltransferase</fullName>
    </submittedName>
</protein>
<proteinExistence type="predicted"/>
<dbReference type="Pfam" id="PF13673">
    <property type="entry name" value="Acetyltransf_10"/>
    <property type="match status" value="1"/>
</dbReference>
<dbReference type="PANTHER" id="PTHR42791">
    <property type="entry name" value="GNAT FAMILY ACETYLTRANSFERASE"/>
    <property type="match status" value="1"/>
</dbReference>
<dbReference type="InterPro" id="IPR000182">
    <property type="entry name" value="GNAT_dom"/>
</dbReference>
<dbReference type="EMBL" id="BALG01000064">
    <property type="protein sequence ID" value="GAC41999.1"/>
    <property type="molecule type" value="Genomic_DNA"/>
</dbReference>
<name>M9LZZ9_PAEPP</name>
<gene>
    <name evidence="2" type="ORF">PPOP_1356</name>
</gene>
<dbReference type="SUPFAM" id="SSF55729">
    <property type="entry name" value="Acyl-CoA N-acyltransferases (Nat)"/>
    <property type="match status" value="1"/>
</dbReference>
<dbReference type="PANTHER" id="PTHR42791:SF1">
    <property type="entry name" value="N-ACETYLTRANSFERASE DOMAIN-CONTAINING PROTEIN"/>
    <property type="match status" value="1"/>
</dbReference>
<evidence type="ECO:0000313" key="2">
    <source>
        <dbReference type="EMBL" id="GAC41999.1"/>
    </source>
</evidence>
<keyword evidence="3" id="KW-1185">Reference proteome</keyword>
<dbReference type="Proteomes" id="UP000029453">
    <property type="component" value="Unassembled WGS sequence"/>
</dbReference>
<sequence>MEAVAAVMADNFKEDGLYVHLLPDPSTRVEVLKLFFRNYIELLYDYGGLYATSEKMEAVALVFRSERVGASWASRMSYTWGVARAIAKSLRMCRYISPAGFLRALSGLRSMSSAWLASLGDQPYLHLDMLVVQPQYRGQGWVRKIMSPLLAECRERRIACTLETQNPRNVGLYEHYGFTIVDTIQMRNSDLKQYCMVCLPGNGGLAERESRASDSHVVTQHDGEGVRMNLTNLRLMNEQVIRIYDTDLPQNEIAKKLIMNDVIISAILSISM</sequence>